<proteinExistence type="predicted"/>
<dbReference type="GO" id="GO:0003824">
    <property type="term" value="F:catalytic activity"/>
    <property type="evidence" value="ECO:0007669"/>
    <property type="project" value="InterPro"/>
</dbReference>
<dbReference type="SUPFAM" id="SSF56529">
    <property type="entry name" value="FAH"/>
    <property type="match status" value="1"/>
</dbReference>
<dbReference type="Proteomes" id="UP000195607">
    <property type="component" value="Chromosome I"/>
</dbReference>
<gene>
    <name evidence="2" type="ORF">CSP5_0802</name>
</gene>
<name>A0A1N5U5Y8_9ARCH</name>
<sequence length="291" mass="33403">MKIGRISYHGTDSYAVFMGNDTYLMSDYLYKNNLSIFDLNNKTLLDNISEFQLVNESYNLLIPLKDVNQVRDFYTFEEHVRNSRKNRGLEMNPLWYQIPIYYYTNKDALRPSGEKIAKPSFTSELDLEIEIGIIIGKEGRNIEKNRALEYIYGLTLMNDWSARDLWRKEAALNLGPSKSKDFATSIGPYITTTDELAKKWNGKTFDIDVDSSVNGVPFSRSNMKDMYFSIGQMIEYCSMDSCLKKGDILMTGTMAGGCLFEKNEPETRWLQAGDMVEIRSETLGILKNEVS</sequence>
<dbReference type="InterPro" id="IPR011234">
    <property type="entry name" value="Fumarylacetoacetase-like_C"/>
</dbReference>
<dbReference type="AlphaFoldDB" id="A0A1N5U5Y8"/>
<organism evidence="2 3">
    <name type="scientific">Cuniculiplasma divulgatum</name>
    <dbReference type="NCBI Taxonomy" id="1673428"/>
    <lineage>
        <taxon>Archaea</taxon>
        <taxon>Methanobacteriati</taxon>
        <taxon>Thermoplasmatota</taxon>
        <taxon>Thermoplasmata</taxon>
        <taxon>Thermoplasmatales</taxon>
        <taxon>Cuniculiplasmataceae</taxon>
        <taxon>Cuniculiplasma</taxon>
    </lineage>
</organism>
<dbReference type="Pfam" id="PF01557">
    <property type="entry name" value="FAA_hydrolase"/>
    <property type="match status" value="1"/>
</dbReference>
<dbReference type="InterPro" id="IPR036663">
    <property type="entry name" value="Fumarylacetoacetase_C_sf"/>
</dbReference>
<evidence type="ECO:0000259" key="1">
    <source>
        <dbReference type="Pfam" id="PF01557"/>
    </source>
</evidence>
<feature type="domain" description="Fumarylacetoacetase-like C-terminal" evidence="1">
    <location>
        <begin position="70"/>
        <end position="290"/>
    </location>
</feature>
<accession>A0A1N5U5Y8</accession>
<dbReference type="Gene3D" id="3.90.850.10">
    <property type="entry name" value="Fumarylacetoacetase-like, C-terminal domain"/>
    <property type="match status" value="1"/>
</dbReference>
<dbReference type="PANTHER" id="PTHR43211">
    <property type="entry name" value="FUMARYLACETOACETATE HYDROLASE"/>
    <property type="match status" value="1"/>
</dbReference>
<evidence type="ECO:0000313" key="3">
    <source>
        <dbReference type="Proteomes" id="UP000195607"/>
    </source>
</evidence>
<protein>
    <submittedName>
        <fullName evidence="2">Fumarylacetoacetase</fullName>
    </submittedName>
</protein>
<reference evidence="2 3" key="1">
    <citation type="submission" date="2016-04" db="EMBL/GenBank/DDBJ databases">
        <authorList>
            <person name="Evans L.H."/>
            <person name="Alamgir A."/>
            <person name="Owens N."/>
            <person name="Weber N.D."/>
            <person name="Virtaneva K."/>
            <person name="Barbian K."/>
            <person name="Babar A."/>
            <person name="Rosenke K."/>
        </authorList>
    </citation>
    <scope>NUCLEOTIDE SEQUENCE [LARGE SCALE GENOMIC DNA]</scope>
    <source>
        <strain evidence="3">S5(T) (JCM 30642 \VKM B-2941)</strain>
    </source>
</reference>
<dbReference type="EMBL" id="LT671858">
    <property type="protein sequence ID" value="SIM55638.1"/>
    <property type="molecule type" value="Genomic_DNA"/>
</dbReference>
<evidence type="ECO:0000313" key="2">
    <source>
        <dbReference type="EMBL" id="SIM55638.1"/>
    </source>
</evidence>
<dbReference type="PANTHER" id="PTHR43211:SF1">
    <property type="entry name" value="BLL6422 PROTEIN"/>
    <property type="match status" value="1"/>
</dbReference>